<feature type="domain" description="HTH tetR-type" evidence="5">
    <location>
        <begin position="25"/>
        <end position="85"/>
    </location>
</feature>
<organism evidence="6">
    <name type="scientific">Methylobacterium bullatum</name>
    <dbReference type="NCBI Taxonomy" id="570505"/>
    <lineage>
        <taxon>Bacteria</taxon>
        <taxon>Pseudomonadati</taxon>
        <taxon>Pseudomonadota</taxon>
        <taxon>Alphaproteobacteria</taxon>
        <taxon>Hyphomicrobiales</taxon>
        <taxon>Methylobacteriaceae</taxon>
        <taxon>Methylobacterium</taxon>
    </lineage>
</organism>
<dbReference type="GO" id="GO:0003700">
    <property type="term" value="F:DNA-binding transcription factor activity"/>
    <property type="evidence" value="ECO:0007669"/>
    <property type="project" value="TreeGrafter"/>
</dbReference>
<keyword evidence="1" id="KW-0805">Transcription regulation</keyword>
<evidence type="ECO:0000313" key="6">
    <source>
        <dbReference type="EMBL" id="CAA2107121.1"/>
    </source>
</evidence>
<dbReference type="AlphaFoldDB" id="A0A679JI41"/>
<dbReference type="SUPFAM" id="SSF46689">
    <property type="entry name" value="Homeodomain-like"/>
    <property type="match status" value="1"/>
</dbReference>
<dbReference type="EMBL" id="LR743504">
    <property type="protein sequence ID" value="CAA2107121.1"/>
    <property type="molecule type" value="Genomic_DNA"/>
</dbReference>
<dbReference type="SUPFAM" id="SSF48498">
    <property type="entry name" value="Tetracyclin repressor-like, C-terminal domain"/>
    <property type="match status" value="1"/>
</dbReference>
<evidence type="ECO:0000256" key="3">
    <source>
        <dbReference type="ARBA" id="ARBA00023163"/>
    </source>
</evidence>
<dbReference type="InterPro" id="IPR009057">
    <property type="entry name" value="Homeodomain-like_sf"/>
</dbReference>
<evidence type="ECO:0000259" key="5">
    <source>
        <dbReference type="PROSITE" id="PS50977"/>
    </source>
</evidence>
<reference evidence="6" key="1">
    <citation type="submission" date="2019-12" db="EMBL/GenBank/DDBJ databases">
        <authorList>
            <person name="Cremers G."/>
        </authorList>
    </citation>
    <scope>NUCLEOTIDE SEQUENCE</scope>
    <source>
        <strain evidence="6">Mbul1</strain>
    </source>
</reference>
<dbReference type="InterPro" id="IPR050109">
    <property type="entry name" value="HTH-type_TetR-like_transc_reg"/>
</dbReference>
<keyword evidence="2 4" id="KW-0238">DNA-binding</keyword>
<gene>
    <name evidence="6" type="primary">betI_2</name>
    <name evidence="6" type="ORF">MBUL_04003</name>
</gene>
<feature type="DNA-binding region" description="H-T-H motif" evidence="4">
    <location>
        <begin position="48"/>
        <end position="67"/>
    </location>
</feature>
<keyword evidence="3" id="KW-0804">Transcription</keyword>
<evidence type="ECO:0000256" key="4">
    <source>
        <dbReference type="PROSITE-ProRule" id="PRU00335"/>
    </source>
</evidence>
<accession>A0A679JI41</accession>
<dbReference type="InterPro" id="IPR036271">
    <property type="entry name" value="Tet_transcr_reg_TetR-rel_C_sf"/>
</dbReference>
<dbReference type="Pfam" id="PF00440">
    <property type="entry name" value="TetR_N"/>
    <property type="match status" value="1"/>
</dbReference>
<name>A0A679JI41_9HYPH</name>
<dbReference type="Gene3D" id="1.10.357.10">
    <property type="entry name" value="Tetracycline Repressor, domain 2"/>
    <property type="match status" value="1"/>
</dbReference>
<protein>
    <submittedName>
        <fullName evidence="6">HTH-type transcriptional regulator BetI</fullName>
    </submittedName>
</protein>
<proteinExistence type="predicted"/>
<evidence type="ECO:0000256" key="1">
    <source>
        <dbReference type="ARBA" id="ARBA00023015"/>
    </source>
</evidence>
<dbReference type="Pfam" id="PF13305">
    <property type="entry name" value="TetR_C_33"/>
    <property type="match status" value="1"/>
</dbReference>
<dbReference type="PANTHER" id="PTHR30055:SF220">
    <property type="entry name" value="TETR-FAMILY REGULATORY PROTEIN"/>
    <property type="match status" value="1"/>
</dbReference>
<dbReference type="InterPro" id="IPR001647">
    <property type="entry name" value="HTH_TetR"/>
</dbReference>
<dbReference type="PANTHER" id="PTHR30055">
    <property type="entry name" value="HTH-TYPE TRANSCRIPTIONAL REGULATOR RUTR"/>
    <property type="match status" value="1"/>
</dbReference>
<dbReference type="GO" id="GO:0000976">
    <property type="term" value="F:transcription cis-regulatory region binding"/>
    <property type="evidence" value="ECO:0007669"/>
    <property type="project" value="TreeGrafter"/>
</dbReference>
<evidence type="ECO:0000256" key="2">
    <source>
        <dbReference type="ARBA" id="ARBA00023125"/>
    </source>
</evidence>
<sequence length="217" mass="22776">MSAHLDTVKSSKDVGAAEASPYHHGHLRSALIRATTAILRERGIDGFSLREAARRAGVSPAAPQHHFGDARGLLTAVATEGFRMLGDALAAADSTATDRDGRIRGQGRAYIAFALDHPAEFDTMWRCARIDTGDAAYRAAAGRAFGLLKAAVAGTPFEDDGLPAASNPVAPDPRAVACWSLVHGLARLALDGALGPTDAVRKVIDEMLEPVLDCLTV</sequence>
<dbReference type="InterPro" id="IPR025996">
    <property type="entry name" value="MT1864/Rv1816-like_C"/>
</dbReference>
<dbReference type="PROSITE" id="PS50977">
    <property type="entry name" value="HTH_TETR_2"/>
    <property type="match status" value="1"/>
</dbReference>